<proteinExistence type="predicted"/>
<dbReference type="InterPro" id="IPR036397">
    <property type="entry name" value="RNaseH_sf"/>
</dbReference>
<dbReference type="Pfam" id="PF03104">
    <property type="entry name" value="DNA_pol_B_exo1"/>
    <property type="match status" value="1"/>
</dbReference>
<evidence type="ECO:0000313" key="2">
    <source>
        <dbReference type="EMBL" id="CAJ0952653.1"/>
    </source>
</evidence>
<gene>
    <name evidence="2" type="ORF">RIMI_LOCUS13982512</name>
</gene>
<organism evidence="2 3">
    <name type="scientific">Ranitomeya imitator</name>
    <name type="common">mimic poison frog</name>
    <dbReference type="NCBI Taxonomy" id="111125"/>
    <lineage>
        <taxon>Eukaryota</taxon>
        <taxon>Metazoa</taxon>
        <taxon>Chordata</taxon>
        <taxon>Craniata</taxon>
        <taxon>Vertebrata</taxon>
        <taxon>Euteleostomi</taxon>
        <taxon>Amphibia</taxon>
        <taxon>Batrachia</taxon>
        <taxon>Anura</taxon>
        <taxon>Neobatrachia</taxon>
        <taxon>Hyloidea</taxon>
        <taxon>Dendrobatidae</taxon>
        <taxon>Dendrobatinae</taxon>
        <taxon>Ranitomeya</taxon>
    </lineage>
</organism>
<dbReference type="Proteomes" id="UP001176940">
    <property type="component" value="Unassembled WGS sequence"/>
</dbReference>
<evidence type="ECO:0000259" key="1">
    <source>
        <dbReference type="Pfam" id="PF03104"/>
    </source>
</evidence>
<dbReference type="Gene3D" id="3.30.420.10">
    <property type="entry name" value="Ribonuclease H-like superfamily/Ribonuclease H"/>
    <property type="match status" value="1"/>
</dbReference>
<feature type="domain" description="DNA-directed DNA polymerase family B exonuclease" evidence="1">
    <location>
        <begin position="123"/>
        <end position="252"/>
    </location>
</feature>
<keyword evidence="3" id="KW-1185">Reference proteome</keyword>
<dbReference type="InterPro" id="IPR006133">
    <property type="entry name" value="DNA-dir_DNA_pol_B_exonuc"/>
</dbReference>
<comment type="caution">
    <text evidence="2">The sequence shown here is derived from an EMBL/GenBank/DDBJ whole genome shotgun (WGS) entry which is preliminary data.</text>
</comment>
<evidence type="ECO:0000313" key="3">
    <source>
        <dbReference type="Proteomes" id="UP001176940"/>
    </source>
</evidence>
<dbReference type="PANTHER" id="PTHR45861:SF1">
    <property type="entry name" value="DNA POLYMERASE ALPHA CATALYTIC SUBUNIT"/>
    <property type="match status" value="1"/>
</dbReference>
<dbReference type="SUPFAM" id="SSF53098">
    <property type="entry name" value="Ribonuclease H-like"/>
    <property type="match status" value="1"/>
</dbReference>
<accession>A0ABN9LXV1</accession>
<dbReference type="InterPro" id="IPR012337">
    <property type="entry name" value="RNaseH-like_sf"/>
</dbReference>
<reference evidence="2" key="1">
    <citation type="submission" date="2023-07" db="EMBL/GenBank/DDBJ databases">
        <authorList>
            <person name="Stuckert A."/>
        </authorList>
    </citation>
    <scope>NUCLEOTIDE SEQUENCE</scope>
</reference>
<sequence length="252" mass="27737">MQAAKAPHNGDSGCILQCICCPIVRASEQHHLTCREGDMSAPALSRCSEATFSEGPRGHLSLRVTMEIIDTTGSLRFVPIEADLELTSSSMLLDDAVTIDSGIRRVNRQRSVLAQIMGVAQQLNSQPISWCKVEALVTKPDLVNVGKHMPPPPIVVLSLSMKTVQNSKTHQNEIVTLAALVHHKFPLDKAPPQPPFQTHFCVITKPSDCIFPYDHKEALKQKNVNVEIALTERTLLGFFLAKIHKLDPDVIV</sequence>
<protein>
    <recommendedName>
        <fullName evidence="1">DNA-directed DNA polymerase family B exonuclease domain-containing protein</fullName>
    </recommendedName>
</protein>
<feature type="non-terminal residue" evidence="2">
    <location>
        <position position="252"/>
    </location>
</feature>
<name>A0ABN9LXV1_9NEOB</name>
<dbReference type="PANTHER" id="PTHR45861">
    <property type="entry name" value="DNA POLYMERASE ALPHA CATALYTIC SUBUNIT"/>
    <property type="match status" value="1"/>
</dbReference>
<dbReference type="EMBL" id="CAUEEQ010035366">
    <property type="protein sequence ID" value="CAJ0952653.1"/>
    <property type="molecule type" value="Genomic_DNA"/>
</dbReference>